<evidence type="ECO:0000313" key="3">
    <source>
        <dbReference type="Proteomes" id="UP000502584"/>
    </source>
</evidence>
<dbReference type="EMBL" id="MN536026">
    <property type="protein sequence ID" value="QIG56900.1"/>
    <property type="molecule type" value="Genomic_DNA"/>
</dbReference>
<reference evidence="2 3" key="1">
    <citation type="submission" date="2019-10" db="EMBL/GenBank/DDBJ databases">
        <title>Genome of the temperate Pseudomonas aerugionosa phage vB_Pae-SS2019XI.</title>
        <authorList>
            <person name="Hammerl J.A."/>
            <person name="Jaeckel C."/>
            <person name="Schnehle S."/>
            <person name="Schmoger S."/>
        </authorList>
    </citation>
    <scope>NUCLEOTIDE SEQUENCE [LARGE SCALE GENOMIC DNA]</scope>
</reference>
<accession>A0A6G6XGN4</accession>
<protein>
    <submittedName>
        <fullName evidence="2">Structural potein</fullName>
    </submittedName>
</protein>
<gene>
    <name evidence="2" type="ORF">vBPaeSS2019XI_022</name>
</gene>
<feature type="domain" description="Tip attachment protein J" evidence="1">
    <location>
        <begin position="198"/>
        <end position="365"/>
    </location>
</feature>
<dbReference type="InterPro" id="IPR032876">
    <property type="entry name" value="J_dom"/>
</dbReference>
<keyword evidence="3" id="KW-1185">Reference proteome</keyword>
<organism evidence="2 3">
    <name type="scientific">Pseudomonas phage vB_Pae-SS2019XI</name>
    <dbReference type="NCBI Taxonomy" id="2660688"/>
    <lineage>
        <taxon>Viruses</taxon>
        <taxon>Duplodnaviria</taxon>
        <taxon>Heunggongvirae</taxon>
        <taxon>Uroviricota</taxon>
        <taxon>Caudoviricetes</taxon>
        <taxon>Casjensviridae</taxon>
        <taxon>Maxdohrnvirus</taxon>
        <taxon>Maxdohrnvirus SS2019XI</taxon>
    </lineage>
</organism>
<dbReference type="Proteomes" id="UP000502584">
    <property type="component" value="Segment"/>
</dbReference>
<dbReference type="Pfam" id="PF13550">
    <property type="entry name" value="Phage-tail_3"/>
    <property type="match status" value="1"/>
</dbReference>
<evidence type="ECO:0000313" key="2">
    <source>
        <dbReference type="EMBL" id="QIG56900.1"/>
    </source>
</evidence>
<evidence type="ECO:0000259" key="1">
    <source>
        <dbReference type="Pfam" id="PF13550"/>
    </source>
</evidence>
<proteinExistence type="predicted"/>
<sequence>MGGRSKSVTTGYRYRMGVQLALTHGPIDAVHRFIYGEREAWSGNVTDNAQIFVNAPELLGGDKREGGVSGYVDLMFGGKQQGKNPYLQQWINGPLPAFRGIVTAVFRDFLWSSGNPYFKSPWLEISRYTKGWSRDTPWYPQKAKIGEDMNGVHIVYECLTNLEWGMGYSPDDIDDASFRAAADKLYDEKFGLSLLWMEQTSILEFVKLVLTHFDGSIRNDPKTGRFQIRLIRNDYDVATLDKELSPANVIKLSSFQRTAWGDTANEVIVKYTDRDQNETTVTVHDLASIQAQGAVVSVTRTYPGIREPTLARRVAMRDLNNASTPLAKITVMVNRVAWDWDVTDVFKFTWPKLGLNGVPFRIIKINKGNLLDGTITIEALEDIFGLPANAYVAQQPSGWEDPINDPLPVVAPRAIEAPYWDVVQNLDPADIAYLPDDYAFGETLAVKPTADAYDYDLHASANNSAFTDVGDGDFTPSGTITADIPLGGAPISVTINNMNGVDRVGLQSYAYIDNEAFIVTAVNPSTGVLALQRGTLDTVPARHLAGARIYFADNGFAGYDQTQRTISERTYYKALTRTGKGTLKLAQTTSFDVVFSGRAQRPYPPGNWTINGAYFPTAIYGPLASSWAHRDRTQQTVSLVPFTTSSIGPETGTTYTFQVYSGSVLKRTYSGLTSTSWNYPLADDTADGVLQDLRLVLQTVRGTGATSTSWQRHDHVIDRHGLGFHLGEELGGVSA</sequence>
<name>A0A6G6XGN4_9CAUD</name>